<feature type="region of interest" description="Disordered" evidence="6">
    <location>
        <begin position="179"/>
        <end position="198"/>
    </location>
</feature>
<dbReference type="PANTHER" id="PTHR47573">
    <property type="entry name" value="PROTEIN AF-9 HOMOLOG"/>
    <property type="match status" value="1"/>
</dbReference>
<dbReference type="GO" id="GO:0000785">
    <property type="term" value="C:chromatin"/>
    <property type="evidence" value="ECO:0007669"/>
    <property type="project" value="UniProtKB-ARBA"/>
</dbReference>
<dbReference type="Pfam" id="PF03366">
    <property type="entry name" value="YEATS"/>
    <property type="match status" value="1"/>
</dbReference>
<dbReference type="GO" id="GO:0016740">
    <property type="term" value="F:transferase activity"/>
    <property type="evidence" value="ECO:0007669"/>
    <property type="project" value="UniProtKB-KW"/>
</dbReference>
<dbReference type="GO" id="GO:0005634">
    <property type="term" value="C:nucleus"/>
    <property type="evidence" value="ECO:0007669"/>
    <property type="project" value="UniProtKB-SubCell"/>
</dbReference>
<protein>
    <recommendedName>
        <fullName evidence="1">Protein AF-9 homolog</fullName>
    </recommendedName>
</protein>
<evidence type="ECO:0000256" key="1">
    <source>
        <dbReference type="ARBA" id="ARBA00022408"/>
    </source>
</evidence>
<evidence type="ECO:0000313" key="9">
    <source>
        <dbReference type="Proteomes" id="UP000799640"/>
    </source>
</evidence>
<evidence type="ECO:0000259" key="7">
    <source>
        <dbReference type="PROSITE" id="PS51037"/>
    </source>
</evidence>
<dbReference type="GO" id="GO:0006355">
    <property type="term" value="P:regulation of DNA-templated transcription"/>
    <property type="evidence" value="ECO:0007669"/>
    <property type="project" value="InterPro"/>
</dbReference>
<feature type="domain" description="YEATS" evidence="7">
    <location>
        <begin position="9"/>
        <end position="166"/>
    </location>
</feature>
<dbReference type="EMBL" id="ML996701">
    <property type="protein sequence ID" value="KAF2398073.1"/>
    <property type="molecule type" value="Genomic_DNA"/>
</dbReference>
<keyword evidence="8" id="KW-0808">Transferase</keyword>
<dbReference type="PROSITE" id="PS51037">
    <property type="entry name" value="YEATS"/>
    <property type="match status" value="1"/>
</dbReference>
<organism evidence="8 9">
    <name type="scientific">Trichodelitschia bisporula</name>
    <dbReference type="NCBI Taxonomy" id="703511"/>
    <lineage>
        <taxon>Eukaryota</taxon>
        <taxon>Fungi</taxon>
        <taxon>Dikarya</taxon>
        <taxon>Ascomycota</taxon>
        <taxon>Pezizomycotina</taxon>
        <taxon>Dothideomycetes</taxon>
        <taxon>Dothideomycetes incertae sedis</taxon>
        <taxon>Phaeotrichales</taxon>
        <taxon>Phaeotrichaceae</taxon>
        <taxon>Trichodelitschia</taxon>
    </lineage>
</organism>
<sequence>MPTPATNKRVKGKRITRPFVIGTEAWKLNDSNRPPKIKPGDTTGWRVYVRPVPGGPALTAWLKKVVFVLHETFPNPVRTIENPTPTSSFELEETGYGGFYIGIKLYFQSYTSEKWQQRQHFLQLDPYGDEALMAEQARTGLVRSEVVEYIEFNEPTELLWDALTSEAQWEYLDKERAGAGRGKGKGKGKSKVVPSGEERTVELPDTALPGSIYSKETEEKLIDVLTRAGKQCDEQTLTVLQRSKELSDLLEKMKEVQTLDDKLREVYESIPPKKK</sequence>
<evidence type="ECO:0000256" key="6">
    <source>
        <dbReference type="SAM" id="MobiDB-lite"/>
    </source>
</evidence>
<dbReference type="Proteomes" id="UP000799640">
    <property type="component" value="Unassembled WGS sequence"/>
</dbReference>
<evidence type="ECO:0000256" key="2">
    <source>
        <dbReference type="ARBA" id="ARBA00023015"/>
    </source>
</evidence>
<evidence type="ECO:0000313" key="8">
    <source>
        <dbReference type="EMBL" id="KAF2398073.1"/>
    </source>
</evidence>
<dbReference type="AlphaFoldDB" id="A0A6G1HPU5"/>
<gene>
    <name evidence="8" type="ORF">EJ06DRAFT_497545</name>
</gene>
<proteinExistence type="predicted"/>
<keyword evidence="3" id="KW-0804">Transcription</keyword>
<dbReference type="InterPro" id="IPR005033">
    <property type="entry name" value="YEATS"/>
</dbReference>
<dbReference type="Gene3D" id="2.60.40.1970">
    <property type="entry name" value="YEATS domain"/>
    <property type="match status" value="1"/>
</dbReference>
<keyword evidence="9" id="KW-1185">Reference proteome</keyword>
<comment type="subcellular location">
    <subcellularLocation>
        <location evidence="5">Nucleus</location>
    </subcellularLocation>
</comment>
<dbReference type="InterPro" id="IPR055129">
    <property type="entry name" value="YEATS_dom"/>
</dbReference>
<keyword evidence="2" id="KW-0805">Transcription regulation</keyword>
<accession>A0A6G1HPU5</accession>
<dbReference type="InterPro" id="IPR038704">
    <property type="entry name" value="YEAST_sf"/>
</dbReference>
<keyword evidence="4 5" id="KW-0539">Nucleus</keyword>
<dbReference type="PANTHER" id="PTHR47573:SF1">
    <property type="entry name" value="PROTEIN AF-9 HOMOLOG"/>
    <property type="match status" value="1"/>
</dbReference>
<evidence type="ECO:0000256" key="3">
    <source>
        <dbReference type="ARBA" id="ARBA00023163"/>
    </source>
</evidence>
<dbReference type="OrthoDB" id="16041at2759"/>
<name>A0A6G1HPU5_9PEZI</name>
<evidence type="ECO:0000256" key="4">
    <source>
        <dbReference type="ARBA" id="ARBA00023242"/>
    </source>
</evidence>
<evidence type="ECO:0000256" key="5">
    <source>
        <dbReference type="PROSITE-ProRule" id="PRU00376"/>
    </source>
</evidence>
<reference evidence="8" key="1">
    <citation type="journal article" date="2020" name="Stud. Mycol.">
        <title>101 Dothideomycetes genomes: a test case for predicting lifestyles and emergence of pathogens.</title>
        <authorList>
            <person name="Haridas S."/>
            <person name="Albert R."/>
            <person name="Binder M."/>
            <person name="Bloem J."/>
            <person name="Labutti K."/>
            <person name="Salamov A."/>
            <person name="Andreopoulos B."/>
            <person name="Baker S."/>
            <person name="Barry K."/>
            <person name="Bills G."/>
            <person name="Bluhm B."/>
            <person name="Cannon C."/>
            <person name="Castanera R."/>
            <person name="Culley D."/>
            <person name="Daum C."/>
            <person name="Ezra D."/>
            <person name="Gonzalez J."/>
            <person name="Henrissat B."/>
            <person name="Kuo A."/>
            <person name="Liang C."/>
            <person name="Lipzen A."/>
            <person name="Lutzoni F."/>
            <person name="Magnuson J."/>
            <person name="Mondo S."/>
            <person name="Nolan M."/>
            <person name="Ohm R."/>
            <person name="Pangilinan J."/>
            <person name="Park H.-J."/>
            <person name="Ramirez L."/>
            <person name="Alfaro M."/>
            <person name="Sun H."/>
            <person name="Tritt A."/>
            <person name="Yoshinaga Y."/>
            <person name="Zwiers L.-H."/>
            <person name="Turgeon B."/>
            <person name="Goodwin S."/>
            <person name="Spatafora J."/>
            <person name="Crous P."/>
            <person name="Grigoriev I."/>
        </authorList>
    </citation>
    <scope>NUCLEOTIDE SEQUENCE</scope>
    <source>
        <strain evidence="8">CBS 262.69</strain>
    </source>
</reference>